<reference evidence="1" key="1">
    <citation type="submission" date="2020-09" db="EMBL/GenBank/DDBJ databases">
        <title>Bosea spartocytisi sp. nov. a root nodule endophyte of Spartocytisus supranubius in the high mountain ecosystem fo the Teide National Park (Canary Islands, Spain).</title>
        <authorList>
            <person name="Pulido-Suarez L."/>
            <person name="Peix A."/>
            <person name="Igual J.M."/>
            <person name="Socas-Perez N."/>
            <person name="Velazquez E."/>
            <person name="Flores-Felix J.D."/>
            <person name="Leon-Barrios M."/>
        </authorList>
    </citation>
    <scope>NUCLEOTIDE SEQUENCE</scope>
    <source>
        <strain evidence="1">SSUT16</strain>
    </source>
</reference>
<dbReference type="Pfam" id="PF07799">
    <property type="entry name" value="DUF1643"/>
    <property type="match status" value="1"/>
</dbReference>
<keyword evidence="2" id="KW-1185">Reference proteome</keyword>
<protein>
    <submittedName>
        <fullName evidence="1">DUF1643 domain-containing protein</fullName>
    </submittedName>
</protein>
<evidence type="ECO:0000313" key="2">
    <source>
        <dbReference type="Proteomes" id="UP000619295"/>
    </source>
</evidence>
<name>A0A927E4N4_9HYPH</name>
<dbReference type="RefSeq" id="WP_191123101.1">
    <property type="nucleotide sequence ID" value="NZ_JACXWY010000001.1"/>
</dbReference>
<gene>
    <name evidence="1" type="ORF">IED13_01140</name>
</gene>
<proteinExistence type="predicted"/>
<dbReference type="InterPro" id="IPR012441">
    <property type="entry name" value="DUF1643"/>
</dbReference>
<evidence type="ECO:0000313" key="1">
    <source>
        <dbReference type="EMBL" id="MBD3844284.1"/>
    </source>
</evidence>
<comment type="caution">
    <text evidence="1">The sequence shown here is derived from an EMBL/GenBank/DDBJ whole genome shotgun (WGS) entry which is preliminary data.</text>
</comment>
<sequence>MSAIISPCGLFRLRLDRDLGRPGPAVAVLGVNPSTADATTNDATIRKDIGFGARRGWGRLIKGNKFAYRATDVRELRSCSDPIGPGNDNHLLAMMQEADIVIAAWGPLSKLPRSLRERWRDIVRIAAVAGKPLHCFGVAQDGQPRHTLMLAYDTPLTLWSAP</sequence>
<organism evidence="1 2">
    <name type="scientific">Bosea spartocytisi</name>
    <dbReference type="NCBI Taxonomy" id="2773451"/>
    <lineage>
        <taxon>Bacteria</taxon>
        <taxon>Pseudomonadati</taxon>
        <taxon>Pseudomonadota</taxon>
        <taxon>Alphaproteobacteria</taxon>
        <taxon>Hyphomicrobiales</taxon>
        <taxon>Boseaceae</taxon>
        <taxon>Bosea</taxon>
    </lineage>
</organism>
<dbReference type="EMBL" id="JACXWY010000001">
    <property type="protein sequence ID" value="MBD3844284.1"/>
    <property type="molecule type" value="Genomic_DNA"/>
</dbReference>
<dbReference type="Proteomes" id="UP000619295">
    <property type="component" value="Unassembled WGS sequence"/>
</dbReference>
<dbReference type="AlphaFoldDB" id="A0A927E4N4"/>
<accession>A0A927E4N4</accession>